<dbReference type="InterPro" id="IPR036081">
    <property type="entry name" value="Translin_sf"/>
</dbReference>
<evidence type="ECO:0000313" key="9">
    <source>
        <dbReference type="Proteomes" id="UP000593566"/>
    </source>
</evidence>
<dbReference type="Pfam" id="PF01997">
    <property type="entry name" value="Translin"/>
    <property type="match status" value="1"/>
</dbReference>
<dbReference type="Gene3D" id="1.20.58.200">
    <property type="entry name" value="Translin, domain 2"/>
    <property type="match status" value="1"/>
</dbReference>
<dbReference type="AlphaFoldDB" id="A0A8H6FKT5"/>
<evidence type="ECO:0000256" key="7">
    <source>
        <dbReference type="ARBA" id="ARBA00023242"/>
    </source>
</evidence>
<evidence type="ECO:0000256" key="4">
    <source>
        <dbReference type="ARBA" id="ARBA00022490"/>
    </source>
</evidence>
<keyword evidence="6" id="KW-0238">DNA-binding</keyword>
<dbReference type="GO" id="GO:0043565">
    <property type="term" value="F:sequence-specific DNA binding"/>
    <property type="evidence" value="ECO:0007669"/>
    <property type="project" value="InterPro"/>
</dbReference>
<dbReference type="InterPro" id="IPR033956">
    <property type="entry name" value="Translin"/>
</dbReference>
<accession>A0A8H6FKT5</accession>
<evidence type="ECO:0000313" key="8">
    <source>
        <dbReference type="EMBL" id="KAF6230328.1"/>
    </source>
</evidence>
<dbReference type="SUPFAM" id="SSF74784">
    <property type="entry name" value="Translin"/>
    <property type="match status" value="1"/>
</dbReference>
<proteinExistence type="inferred from homology"/>
<organism evidence="8 9">
    <name type="scientific">Letharia lupina</name>
    <dbReference type="NCBI Taxonomy" id="560253"/>
    <lineage>
        <taxon>Eukaryota</taxon>
        <taxon>Fungi</taxon>
        <taxon>Dikarya</taxon>
        <taxon>Ascomycota</taxon>
        <taxon>Pezizomycotina</taxon>
        <taxon>Lecanoromycetes</taxon>
        <taxon>OSLEUM clade</taxon>
        <taxon>Lecanoromycetidae</taxon>
        <taxon>Lecanorales</taxon>
        <taxon>Lecanorineae</taxon>
        <taxon>Parmeliaceae</taxon>
        <taxon>Letharia</taxon>
    </lineage>
</organism>
<comment type="caution">
    <text evidence="8">The sequence shown here is derived from an EMBL/GenBank/DDBJ whole genome shotgun (WGS) entry which is preliminary data.</text>
</comment>
<sequence>MASSDSVPKSMFSPAIFEHLQAKLDEDAQVREELRNIVQAMERQDRTTMSILSRAHSIPQTDLSSTLSEAWESISKQVETIGKLNKVASKHPYYRYNNMWSREMQNASFAIVLWGWLRSHMPDYNGQKGELFAIEEVGKLLYVPVSLKTQDVFHMTIEEYLHSLISLIEELARLAVNSVTLGDYHRPLEISRFVKDLHAGFQILNLKNDTLRKRSDSIKYNVKKIEDVVYDLSLRNLVPQGTAGA</sequence>
<dbReference type="Gene3D" id="1.20.58.190">
    <property type="entry name" value="Translin, domain 1"/>
    <property type="match status" value="1"/>
</dbReference>
<comment type="similarity">
    <text evidence="3">Belongs to the translin family.</text>
</comment>
<dbReference type="GO" id="GO:0005634">
    <property type="term" value="C:nucleus"/>
    <property type="evidence" value="ECO:0007669"/>
    <property type="project" value="UniProtKB-SubCell"/>
</dbReference>
<dbReference type="CDD" id="cd14819">
    <property type="entry name" value="Translin"/>
    <property type="match status" value="1"/>
</dbReference>
<evidence type="ECO:0000256" key="6">
    <source>
        <dbReference type="ARBA" id="ARBA00023125"/>
    </source>
</evidence>
<dbReference type="PANTHER" id="PTHR10741">
    <property type="entry name" value="TRANSLIN AND TRANSLIN ASSOCIATED PROTEIN X"/>
    <property type="match status" value="1"/>
</dbReference>
<evidence type="ECO:0008006" key="10">
    <source>
        <dbReference type="Google" id="ProtNLM"/>
    </source>
</evidence>
<evidence type="ECO:0000256" key="2">
    <source>
        <dbReference type="ARBA" id="ARBA00004496"/>
    </source>
</evidence>
<evidence type="ECO:0000256" key="1">
    <source>
        <dbReference type="ARBA" id="ARBA00004123"/>
    </source>
</evidence>
<dbReference type="RefSeq" id="XP_037157585.1">
    <property type="nucleotide sequence ID" value="XM_037295584.1"/>
</dbReference>
<evidence type="ECO:0000256" key="5">
    <source>
        <dbReference type="ARBA" id="ARBA00022884"/>
    </source>
</evidence>
<keyword evidence="9" id="KW-1185">Reference proteome</keyword>
<dbReference type="Proteomes" id="UP000593566">
    <property type="component" value="Unassembled WGS sequence"/>
</dbReference>
<reference evidence="8 9" key="1">
    <citation type="journal article" date="2020" name="Genomics">
        <title>Complete, high-quality genomes from long-read metagenomic sequencing of two wolf lichen thalli reveals enigmatic genome architecture.</title>
        <authorList>
            <person name="McKenzie S.K."/>
            <person name="Walston R.F."/>
            <person name="Allen J.L."/>
        </authorList>
    </citation>
    <scope>NUCLEOTIDE SEQUENCE [LARGE SCALE GENOMIC DNA]</scope>
    <source>
        <strain evidence="8">WasteWater1</strain>
    </source>
</reference>
<comment type="subcellular location">
    <subcellularLocation>
        <location evidence="2">Cytoplasm</location>
    </subcellularLocation>
    <subcellularLocation>
        <location evidence="1">Nucleus</location>
    </subcellularLocation>
</comment>
<dbReference type="GO" id="GO:0005737">
    <property type="term" value="C:cytoplasm"/>
    <property type="evidence" value="ECO:0007669"/>
    <property type="project" value="UniProtKB-SubCell"/>
</dbReference>
<dbReference type="EMBL" id="JACCJB010000002">
    <property type="protein sequence ID" value="KAF6230328.1"/>
    <property type="molecule type" value="Genomic_DNA"/>
</dbReference>
<dbReference type="GO" id="GO:0003723">
    <property type="term" value="F:RNA binding"/>
    <property type="evidence" value="ECO:0007669"/>
    <property type="project" value="UniProtKB-KW"/>
</dbReference>
<dbReference type="GeneID" id="59333075"/>
<dbReference type="GO" id="GO:0003697">
    <property type="term" value="F:single-stranded DNA binding"/>
    <property type="evidence" value="ECO:0007669"/>
    <property type="project" value="InterPro"/>
</dbReference>
<dbReference type="FunFam" id="1.20.58.200:FF:000002">
    <property type="entry name" value="Putative translin"/>
    <property type="match status" value="1"/>
</dbReference>
<evidence type="ECO:0000256" key="3">
    <source>
        <dbReference type="ARBA" id="ARBA00005902"/>
    </source>
</evidence>
<dbReference type="InterPro" id="IPR016069">
    <property type="entry name" value="Translin_C"/>
</dbReference>
<gene>
    <name evidence="8" type="ORF">HO133_004668</name>
</gene>
<keyword evidence="4" id="KW-0963">Cytoplasm</keyword>
<name>A0A8H6FKT5_9LECA</name>
<keyword evidence="7" id="KW-0539">Nucleus</keyword>
<dbReference type="InterPro" id="IPR016068">
    <property type="entry name" value="Translin_N"/>
</dbReference>
<dbReference type="InterPro" id="IPR002848">
    <property type="entry name" value="Translin_fam"/>
</dbReference>
<keyword evidence="5" id="KW-0694">RNA-binding</keyword>
<dbReference type="GO" id="GO:0016070">
    <property type="term" value="P:RNA metabolic process"/>
    <property type="evidence" value="ECO:0007669"/>
    <property type="project" value="InterPro"/>
</dbReference>
<protein>
    <recommendedName>
        <fullName evidence="10">Translin</fullName>
    </recommendedName>
</protein>